<protein>
    <recommendedName>
        <fullName evidence="3">Transposase Tc1-like domain-containing protein</fullName>
    </recommendedName>
</protein>
<reference evidence="1" key="2">
    <citation type="submission" date="2020-06" db="EMBL/GenBank/DDBJ databases">
        <authorList>
            <person name="Sheffer M."/>
        </authorList>
    </citation>
    <scope>NUCLEOTIDE SEQUENCE</scope>
</reference>
<dbReference type="EMBL" id="JABXBU010002231">
    <property type="protein sequence ID" value="KAF8764892.1"/>
    <property type="molecule type" value="Genomic_DNA"/>
</dbReference>
<keyword evidence="2" id="KW-1185">Reference proteome</keyword>
<comment type="caution">
    <text evidence="1">The sequence shown here is derived from an EMBL/GenBank/DDBJ whole genome shotgun (WGS) entry which is preliminary data.</text>
</comment>
<gene>
    <name evidence="1" type="ORF">HNY73_022924</name>
</gene>
<evidence type="ECO:0000313" key="1">
    <source>
        <dbReference type="EMBL" id="KAF8764892.1"/>
    </source>
</evidence>
<reference evidence="1" key="1">
    <citation type="journal article" date="2020" name="bioRxiv">
        <title>Chromosome-level reference genome of the European wasp spider Argiope bruennichi: a resource for studies on range expansion and evolutionary adaptation.</title>
        <authorList>
            <person name="Sheffer M.M."/>
            <person name="Hoppe A."/>
            <person name="Krehenwinkel H."/>
            <person name="Uhl G."/>
            <person name="Kuss A.W."/>
            <person name="Jensen L."/>
            <person name="Jensen C."/>
            <person name="Gillespie R.G."/>
            <person name="Hoff K.J."/>
            <person name="Prost S."/>
        </authorList>
    </citation>
    <scope>NUCLEOTIDE SEQUENCE</scope>
</reference>
<dbReference type="Proteomes" id="UP000807504">
    <property type="component" value="Unassembled WGS sequence"/>
</dbReference>
<name>A0A8T0E2H7_ARGBR</name>
<accession>A0A8T0E2H7</accession>
<evidence type="ECO:0008006" key="3">
    <source>
        <dbReference type="Google" id="ProtNLM"/>
    </source>
</evidence>
<sequence length="80" mass="9308">MCLVRNTIHRLEPLSKGSKRHKRSGRRRITISSDNRYLLQYVSRQRTLTAGIAASQLLKENPYPFQTVSRRLHEGGQFAR</sequence>
<organism evidence="1 2">
    <name type="scientific">Argiope bruennichi</name>
    <name type="common">Wasp spider</name>
    <name type="synonym">Aranea bruennichi</name>
    <dbReference type="NCBI Taxonomy" id="94029"/>
    <lineage>
        <taxon>Eukaryota</taxon>
        <taxon>Metazoa</taxon>
        <taxon>Ecdysozoa</taxon>
        <taxon>Arthropoda</taxon>
        <taxon>Chelicerata</taxon>
        <taxon>Arachnida</taxon>
        <taxon>Araneae</taxon>
        <taxon>Araneomorphae</taxon>
        <taxon>Entelegynae</taxon>
        <taxon>Araneoidea</taxon>
        <taxon>Araneidae</taxon>
        <taxon>Argiope</taxon>
    </lineage>
</organism>
<evidence type="ECO:0000313" key="2">
    <source>
        <dbReference type="Proteomes" id="UP000807504"/>
    </source>
</evidence>
<dbReference type="AlphaFoldDB" id="A0A8T0E2H7"/>
<proteinExistence type="predicted"/>